<name>A0ABX1I7Y8_9GAMM</name>
<evidence type="ECO:0000256" key="1">
    <source>
        <dbReference type="SAM" id="MobiDB-lite"/>
    </source>
</evidence>
<proteinExistence type="predicted"/>
<gene>
    <name evidence="2" type="ORF">HF203_10580</name>
</gene>
<dbReference type="RefSeq" id="WP_168669450.1">
    <property type="nucleotide sequence ID" value="NZ_JAAXKX010000014.1"/>
</dbReference>
<reference evidence="2 3" key="1">
    <citation type="submission" date="2020-04" db="EMBL/GenBank/DDBJ databases">
        <title>Draft Whole-Genome sequence of Marichromatium bheemlicum DSM 18632, type strain.</title>
        <authorList>
            <person name="Kyndt J.A."/>
            <person name="Meyer T.E."/>
        </authorList>
    </citation>
    <scope>NUCLEOTIDE SEQUENCE [LARGE SCALE GENOMIC DNA]</scope>
    <source>
        <strain evidence="2 3">DSM 18632</strain>
    </source>
</reference>
<keyword evidence="3" id="KW-1185">Reference proteome</keyword>
<accession>A0ABX1I7Y8</accession>
<organism evidence="2 3">
    <name type="scientific">Marichromatium bheemlicum</name>
    <dbReference type="NCBI Taxonomy" id="365339"/>
    <lineage>
        <taxon>Bacteria</taxon>
        <taxon>Pseudomonadati</taxon>
        <taxon>Pseudomonadota</taxon>
        <taxon>Gammaproteobacteria</taxon>
        <taxon>Chromatiales</taxon>
        <taxon>Chromatiaceae</taxon>
        <taxon>Marichromatium</taxon>
    </lineage>
</organism>
<protein>
    <submittedName>
        <fullName evidence="2">Segregation and condensation protein A</fullName>
    </submittedName>
</protein>
<evidence type="ECO:0000313" key="2">
    <source>
        <dbReference type="EMBL" id="NKN33669.1"/>
    </source>
</evidence>
<dbReference type="EMBL" id="JAAXKX010000014">
    <property type="protein sequence ID" value="NKN33669.1"/>
    <property type="molecule type" value="Genomic_DNA"/>
</dbReference>
<comment type="caution">
    <text evidence="2">The sequence shown here is derived from an EMBL/GenBank/DDBJ whole genome shotgun (WGS) entry which is preliminary data.</text>
</comment>
<feature type="region of interest" description="Disordered" evidence="1">
    <location>
        <begin position="59"/>
        <end position="90"/>
    </location>
</feature>
<sequence>MSELSPEQQVLITMRKTLTAIVRDLTPPPGMRHPLSTATIDEVRHCLGVIAARERVLAEQDGRGGERPAYADQPGTAQVVPIDSLRSRQD</sequence>
<dbReference type="Proteomes" id="UP000740754">
    <property type="component" value="Unassembled WGS sequence"/>
</dbReference>
<evidence type="ECO:0000313" key="3">
    <source>
        <dbReference type="Proteomes" id="UP000740754"/>
    </source>
</evidence>